<gene>
    <name evidence="2" type="ORF">HCN51_50875</name>
</gene>
<protein>
    <recommendedName>
        <fullName evidence="4">ChaN family lipoprotein</fullName>
    </recommendedName>
</protein>
<feature type="region of interest" description="Disordered" evidence="1">
    <location>
        <begin position="213"/>
        <end position="239"/>
    </location>
</feature>
<dbReference type="InterPro" id="IPR043737">
    <property type="entry name" value="DUF5682"/>
</dbReference>
<name>A0ABX1BIT4_9ACTN</name>
<proteinExistence type="predicted"/>
<dbReference type="Pfam" id="PF18934">
    <property type="entry name" value="DUF5682"/>
    <property type="match status" value="1"/>
</dbReference>
<accession>A0ABX1BIT4</accession>
<feature type="compositionally biased region" description="Low complexity" evidence="1">
    <location>
        <begin position="213"/>
        <end position="225"/>
    </location>
</feature>
<organism evidence="2 3">
    <name type="scientific">Nonomuraea composti</name>
    <dbReference type="NCBI Taxonomy" id="2720023"/>
    <lineage>
        <taxon>Bacteria</taxon>
        <taxon>Bacillati</taxon>
        <taxon>Actinomycetota</taxon>
        <taxon>Actinomycetes</taxon>
        <taxon>Streptosporangiales</taxon>
        <taxon>Streptosporangiaceae</taxon>
        <taxon>Nonomuraea</taxon>
    </lineage>
</organism>
<sequence>MAVTFIGVRHHSPACARLVADTITSLRPAYVLVEGPADMNARMDELLLGHDLPIAVYTGYRDPERRHGSWTPLCDYSPEWTALTAGRAAGAELRFIDLPAWHPALAGVRNRYADAEARYDEVTRRLCHAFSVDNVDALWDHLFEIEPADGLAERLATYFDLVRGDTEPGADDAAREAYMARWIRAAAADAGERPVVVVTGGFHRPALIRLAGQGAASRSGSAGEGDASRPEPPWHGDAGWPEVPRPPEDAVVGSYLVPYSFRRLDAFDGYQSGMPSPGYYQRLWESGPDEAARGLTEAVTARLRARRQPVSTADLIAARATADGIALMRGHPHPARVDVLDGLAAALVSEALETPLPWAARGPLPEGSHPVIVEMIAALSGDRTGRLHPATPLPPLVHAVLAVLGGPGEERLDLGEDAGRERSRLLHRLRVLGIPGVERLSGPRPAGDAELTERWVLTESEDRLPALIEAGGYGVDPQEAAAAALAERIAGADLDQLADVLFDAALCGIGELAGRVLDDVARAVGAAADLGALGRTLIVALAMWRHDDLFRTSGSTTLGTVVEAATRRALWVAEGVRGGPAPADLPRIHAMAAVRDAVRHAGPALGLDPQLAVGVADRLATCPEAPPDLRGASLGLSWSLRGTTAADPAKAAHGTGAGDAAKAVRGAFVPATAGDWLAGLFALAREEVLHADGMLELLDELVGGMSDDDFLVALPALRQAFGFFPPRERHLIATRLVARRAGGASAWELMRLEAAPELVAAGMALDERVETALRREGLITS</sequence>
<evidence type="ECO:0000313" key="2">
    <source>
        <dbReference type="EMBL" id="NJP97643.1"/>
    </source>
</evidence>
<comment type="caution">
    <text evidence="2">The sequence shown here is derived from an EMBL/GenBank/DDBJ whole genome shotgun (WGS) entry which is preliminary data.</text>
</comment>
<evidence type="ECO:0008006" key="4">
    <source>
        <dbReference type="Google" id="ProtNLM"/>
    </source>
</evidence>
<dbReference type="RefSeq" id="WP_168020080.1">
    <property type="nucleotide sequence ID" value="NZ_JAATEP010000070.1"/>
</dbReference>
<reference evidence="2 3" key="1">
    <citation type="submission" date="2020-03" db="EMBL/GenBank/DDBJ databases">
        <title>WGS of actinomycetes isolated from Thailand.</title>
        <authorList>
            <person name="Thawai C."/>
        </authorList>
    </citation>
    <scope>NUCLEOTIDE SEQUENCE [LARGE SCALE GENOMIC DNA]</scope>
    <source>
        <strain evidence="2 3">FMUSA5-5</strain>
    </source>
</reference>
<dbReference type="EMBL" id="JAATEP010000070">
    <property type="protein sequence ID" value="NJP97643.1"/>
    <property type="molecule type" value="Genomic_DNA"/>
</dbReference>
<keyword evidence="3" id="KW-1185">Reference proteome</keyword>
<evidence type="ECO:0000313" key="3">
    <source>
        <dbReference type="Proteomes" id="UP000696294"/>
    </source>
</evidence>
<evidence type="ECO:0000256" key="1">
    <source>
        <dbReference type="SAM" id="MobiDB-lite"/>
    </source>
</evidence>
<dbReference type="Proteomes" id="UP000696294">
    <property type="component" value="Unassembled WGS sequence"/>
</dbReference>